<organism evidence="2 3">
    <name type="scientific">Parelaphostrongylus tenuis</name>
    <name type="common">Meningeal worm</name>
    <dbReference type="NCBI Taxonomy" id="148309"/>
    <lineage>
        <taxon>Eukaryota</taxon>
        <taxon>Metazoa</taxon>
        <taxon>Ecdysozoa</taxon>
        <taxon>Nematoda</taxon>
        <taxon>Chromadorea</taxon>
        <taxon>Rhabditida</taxon>
        <taxon>Rhabditina</taxon>
        <taxon>Rhabditomorpha</taxon>
        <taxon>Strongyloidea</taxon>
        <taxon>Metastrongylidae</taxon>
        <taxon>Parelaphostrongylus</taxon>
    </lineage>
</organism>
<name>A0AAD5MG81_PARTN</name>
<evidence type="ECO:0000313" key="2">
    <source>
        <dbReference type="EMBL" id="KAJ1347086.1"/>
    </source>
</evidence>
<sequence>MILLSFAERVFEFPFEFMDGRSVCVNGTWAPAPPECVPKSCRIPVRLHVFFLKKRTSQILQSGDVVEDGTSATMICLRGFHLQGNGLLECNRGIIANQLGHCIPHECFLPSLSVGVISPAVRTLADGQTAVLLCTSHNITITCRRGVITPTPSCTGNAV</sequence>
<keyword evidence="3" id="KW-1185">Reference proteome</keyword>
<accession>A0AAD5MG81</accession>
<dbReference type="Proteomes" id="UP001196413">
    <property type="component" value="Unassembled WGS sequence"/>
</dbReference>
<proteinExistence type="predicted"/>
<dbReference type="AlphaFoldDB" id="A0AAD5MG81"/>
<protein>
    <recommendedName>
        <fullName evidence="4">Sushi domain-containing protein</fullName>
    </recommendedName>
</protein>
<reference evidence="2" key="1">
    <citation type="submission" date="2021-06" db="EMBL/GenBank/DDBJ databases">
        <title>Parelaphostrongylus tenuis whole genome reference sequence.</title>
        <authorList>
            <person name="Garwood T.J."/>
            <person name="Larsen P.A."/>
            <person name="Fountain-Jones N.M."/>
            <person name="Garbe J.R."/>
            <person name="Macchietto M.G."/>
            <person name="Kania S.A."/>
            <person name="Gerhold R.W."/>
            <person name="Richards J.E."/>
            <person name="Wolf T.M."/>
        </authorList>
    </citation>
    <scope>NUCLEOTIDE SEQUENCE</scope>
    <source>
        <strain evidence="2">MNPRO001-30</strain>
        <tissue evidence="2">Meninges</tissue>
    </source>
</reference>
<evidence type="ECO:0000313" key="3">
    <source>
        <dbReference type="Proteomes" id="UP001196413"/>
    </source>
</evidence>
<evidence type="ECO:0000256" key="1">
    <source>
        <dbReference type="ARBA" id="ARBA00023157"/>
    </source>
</evidence>
<dbReference type="InterPro" id="IPR035976">
    <property type="entry name" value="Sushi/SCR/CCP_sf"/>
</dbReference>
<dbReference type="EMBL" id="JAHQIW010000266">
    <property type="protein sequence ID" value="KAJ1347086.1"/>
    <property type="molecule type" value="Genomic_DNA"/>
</dbReference>
<comment type="caution">
    <text evidence="2">The sequence shown here is derived from an EMBL/GenBank/DDBJ whole genome shotgun (WGS) entry which is preliminary data.</text>
</comment>
<evidence type="ECO:0008006" key="4">
    <source>
        <dbReference type="Google" id="ProtNLM"/>
    </source>
</evidence>
<keyword evidence="1" id="KW-1015">Disulfide bond</keyword>
<dbReference type="SUPFAM" id="SSF57535">
    <property type="entry name" value="Complement control module/SCR domain"/>
    <property type="match status" value="1"/>
</dbReference>
<gene>
    <name evidence="2" type="ORF">KIN20_002045</name>
</gene>